<keyword evidence="3" id="KW-1185">Reference proteome</keyword>
<dbReference type="PROSITE" id="PS50994">
    <property type="entry name" value="INTEGRASE"/>
    <property type="match status" value="1"/>
</dbReference>
<dbReference type="Gene3D" id="3.30.420.10">
    <property type="entry name" value="Ribonuclease H-like superfamily/Ribonuclease H"/>
    <property type="match status" value="1"/>
</dbReference>
<dbReference type="InterPro" id="IPR001584">
    <property type="entry name" value="Integrase_cat-core"/>
</dbReference>
<dbReference type="Proteomes" id="UP001151760">
    <property type="component" value="Unassembled WGS sequence"/>
</dbReference>
<keyword evidence="2" id="KW-0695">RNA-directed DNA polymerase</keyword>
<keyword evidence="2" id="KW-0808">Transferase</keyword>
<proteinExistence type="predicted"/>
<reference evidence="2" key="1">
    <citation type="journal article" date="2022" name="Int. J. Mol. Sci.">
        <title>Draft Genome of Tanacetum Coccineum: Genomic Comparison of Closely Related Tanacetum-Family Plants.</title>
        <authorList>
            <person name="Yamashiro T."/>
            <person name="Shiraishi A."/>
            <person name="Nakayama K."/>
            <person name="Satake H."/>
        </authorList>
    </citation>
    <scope>NUCLEOTIDE SEQUENCE</scope>
</reference>
<dbReference type="InterPro" id="IPR036397">
    <property type="entry name" value="RNaseH_sf"/>
</dbReference>
<dbReference type="InterPro" id="IPR012337">
    <property type="entry name" value="RNaseH-like_sf"/>
</dbReference>
<keyword evidence="2" id="KW-0548">Nucleotidyltransferase</keyword>
<comment type="caution">
    <text evidence="2">The sequence shown here is derived from an EMBL/GenBank/DDBJ whole genome shotgun (WGS) entry which is preliminary data.</text>
</comment>
<gene>
    <name evidence="2" type="ORF">Tco_1111778</name>
</gene>
<accession>A0ABQ5IML0</accession>
<dbReference type="SUPFAM" id="SSF53098">
    <property type="entry name" value="Ribonuclease H-like"/>
    <property type="match status" value="1"/>
</dbReference>
<evidence type="ECO:0000259" key="1">
    <source>
        <dbReference type="PROSITE" id="PS50994"/>
    </source>
</evidence>
<dbReference type="PANTHER" id="PTHR47266">
    <property type="entry name" value="ENDONUCLEASE-RELATED"/>
    <property type="match status" value="1"/>
</dbReference>
<sequence length="362" mass="41540">MSVAAKMARPPGFTSFRSDPVRGGRTARITQRFKFVFDSVFFQTSNDRWRFLHRVAVGGRSSSSFGVFVLICDDGSFYCLPVSVKGFWKDDLLVASGGLFGDFGIRAKNLAADHLSRLENPDLGMLTRAEIRDLFREERLMAISDKNNESCTNSSTIKVFEAGFYWTHIFRDARKLVLVYNACQRAGNISLRDETPQKYIQVCEIFDVWGIDFMGPFPLSNRNKYVLVAIDYVSKWVEAQAFPTTDARNVVNFLKRLFGRFGIPKALISDWGTYFCNHQIEKAMKRLFPRKLKSRWYGPFSVSKDMKNRAIKLYDEEGSEFIVNKQQVKPYQKNLLDTNRDDDVTLEDQGDVIFDKKKLGSS</sequence>
<reference evidence="2" key="2">
    <citation type="submission" date="2022-01" db="EMBL/GenBank/DDBJ databases">
        <authorList>
            <person name="Yamashiro T."/>
            <person name="Shiraishi A."/>
            <person name="Satake H."/>
            <person name="Nakayama K."/>
        </authorList>
    </citation>
    <scope>NUCLEOTIDE SEQUENCE</scope>
</reference>
<name>A0ABQ5IML0_9ASTR</name>
<evidence type="ECO:0000313" key="2">
    <source>
        <dbReference type="EMBL" id="GJU01440.1"/>
    </source>
</evidence>
<protein>
    <submittedName>
        <fullName evidence="2">Reverse transcriptase domain-containing protein</fullName>
    </submittedName>
</protein>
<dbReference type="Pfam" id="PF00665">
    <property type="entry name" value="rve"/>
    <property type="match status" value="1"/>
</dbReference>
<dbReference type="EMBL" id="BQNB010020964">
    <property type="protein sequence ID" value="GJU01440.1"/>
    <property type="molecule type" value="Genomic_DNA"/>
</dbReference>
<dbReference type="GO" id="GO:0003964">
    <property type="term" value="F:RNA-directed DNA polymerase activity"/>
    <property type="evidence" value="ECO:0007669"/>
    <property type="project" value="UniProtKB-KW"/>
</dbReference>
<evidence type="ECO:0000313" key="3">
    <source>
        <dbReference type="Proteomes" id="UP001151760"/>
    </source>
</evidence>
<organism evidence="2 3">
    <name type="scientific">Tanacetum coccineum</name>
    <dbReference type="NCBI Taxonomy" id="301880"/>
    <lineage>
        <taxon>Eukaryota</taxon>
        <taxon>Viridiplantae</taxon>
        <taxon>Streptophyta</taxon>
        <taxon>Embryophyta</taxon>
        <taxon>Tracheophyta</taxon>
        <taxon>Spermatophyta</taxon>
        <taxon>Magnoliopsida</taxon>
        <taxon>eudicotyledons</taxon>
        <taxon>Gunneridae</taxon>
        <taxon>Pentapetalae</taxon>
        <taxon>asterids</taxon>
        <taxon>campanulids</taxon>
        <taxon>Asterales</taxon>
        <taxon>Asteraceae</taxon>
        <taxon>Asteroideae</taxon>
        <taxon>Anthemideae</taxon>
        <taxon>Anthemidinae</taxon>
        <taxon>Tanacetum</taxon>
    </lineage>
</organism>
<dbReference type="InterPro" id="IPR052160">
    <property type="entry name" value="Gypsy_RT_Integrase-like"/>
</dbReference>
<feature type="domain" description="Integrase catalytic" evidence="1">
    <location>
        <begin position="192"/>
        <end position="287"/>
    </location>
</feature>